<keyword evidence="2" id="KW-1185">Reference proteome</keyword>
<comment type="caution">
    <text evidence="1">The sequence shown here is derived from an EMBL/GenBank/DDBJ whole genome shotgun (WGS) entry which is preliminary data.</text>
</comment>
<reference evidence="1" key="1">
    <citation type="submission" date="2021-02" db="EMBL/GenBank/DDBJ databases">
        <authorList>
            <person name="Nowell W R."/>
        </authorList>
    </citation>
    <scope>NUCLEOTIDE SEQUENCE</scope>
    <source>
        <strain evidence="1">Ploen Becks lab</strain>
    </source>
</reference>
<evidence type="ECO:0000313" key="2">
    <source>
        <dbReference type="Proteomes" id="UP000663879"/>
    </source>
</evidence>
<proteinExistence type="predicted"/>
<gene>
    <name evidence="1" type="ORF">OXX778_LOCUS21133</name>
</gene>
<dbReference type="OrthoDB" id="8052569at2759"/>
<organism evidence="1 2">
    <name type="scientific">Brachionus calyciflorus</name>
    <dbReference type="NCBI Taxonomy" id="104777"/>
    <lineage>
        <taxon>Eukaryota</taxon>
        <taxon>Metazoa</taxon>
        <taxon>Spiralia</taxon>
        <taxon>Gnathifera</taxon>
        <taxon>Rotifera</taxon>
        <taxon>Eurotatoria</taxon>
        <taxon>Monogononta</taxon>
        <taxon>Pseudotrocha</taxon>
        <taxon>Ploima</taxon>
        <taxon>Brachionidae</taxon>
        <taxon>Brachionus</taxon>
    </lineage>
</organism>
<name>A0A814NZJ3_9BILA</name>
<dbReference type="Proteomes" id="UP000663879">
    <property type="component" value="Unassembled WGS sequence"/>
</dbReference>
<dbReference type="EMBL" id="CAJNOC010007536">
    <property type="protein sequence ID" value="CAF1100674.1"/>
    <property type="molecule type" value="Genomic_DNA"/>
</dbReference>
<evidence type="ECO:0000313" key="1">
    <source>
        <dbReference type="EMBL" id="CAF1100674.1"/>
    </source>
</evidence>
<accession>A0A814NZJ3</accession>
<sequence>MSPYEALFGRTVNTYVSELHEKLEAIKKIVQTNIKDAQITQKAYYDRNSKELAVKVCDFVLLKDQGSKPGLSRKQKKKFKGPFRVIRVLTPNAELTEVDGSNPKIVHMNRLKPYVEPLQAKQQLQNVSKRKI</sequence>
<dbReference type="AlphaFoldDB" id="A0A814NZJ3"/>
<protein>
    <submittedName>
        <fullName evidence="1">Uncharacterized protein</fullName>
    </submittedName>
</protein>